<reference evidence="2 3" key="1">
    <citation type="journal article" date="2021" name="Commun. Biol.">
        <title>The genome of Shorea leprosula (Dipterocarpaceae) highlights the ecological relevance of drought in aseasonal tropical rainforests.</title>
        <authorList>
            <person name="Ng K.K.S."/>
            <person name="Kobayashi M.J."/>
            <person name="Fawcett J.A."/>
            <person name="Hatakeyama M."/>
            <person name="Paape T."/>
            <person name="Ng C.H."/>
            <person name="Ang C.C."/>
            <person name="Tnah L.H."/>
            <person name="Lee C.T."/>
            <person name="Nishiyama T."/>
            <person name="Sese J."/>
            <person name="O'Brien M.J."/>
            <person name="Copetti D."/>
            <person name="Mohd Noor M.I."/>
            <person name="Ong R.C."/>
            <person name="Putra M."/>
            <person name="Sireger I.Z."/>
            <person name="Indrioko S."/>
            <person name="Kosugi Y."/>
            <person name="Izuno A."/>
            <person name="Isagi Y."/>
            <person name="Lee S.L."/>
            <person name="Shimizu K.K."/>
        </authorList>
    </citation>
    <scope>NUCLEOTIDE SEQUENCE [LARGE SCALE GENOMIC DNA]</scope>
    <source>
        <strain evidence="2">214</strain>
    </source>
</reference>
<comment type="caution">
    <text evidence="2">The sequence shown here is derived from an EMBL/GenBank/DDBJ whole genome shotgun (WGS) entry which is preliminary data.</text>
</comment>
<gene>
    <name evidence="2" type="ORF">SLEP1_g39531</name>
</gene>
<dbReference type="Proteomes" id="UP001054252">
    <property type="component" value="Unassembled WGS sequence"/>
</dbReference>
<evidence type="ECO:0000313" key="2">
    <source>
        <dbReference type="EMBL" id="GKV30752.1"/>
    </source>
</evidence>
<feature type="region of interest" description="Disordered" evidence="1">
    <location>
        <begin position="30"/>
        <end position="52"/>
    </location>
</feature>
<sequence length="97" mass="10945">MANRATSAMSRVEGLVDKVNELKEELEKAQVEREKERESGISTAKQEVKHAKECAMRAEAKRDNAINKLNSLRSRVAKANQELGHVQMAMNEMKTSF</sequence>
<evidence type="ECO:0008006" key="4">
    <source>
        <dbReference type="Google" id="ProtNLM"/>
    </source>
</evidence>
<evidence type="ECO:0000313" key="3">
    <source>
        <dbReference type="Proteomes" id="UP001054252"/>
    </source>
</evidence>
<name>A0AAV5L0W4_9ROSI</name>
<keyword evidence="3" id="KW-1185">Reference proteome</keyword>
<dbReference type="EMBL" id="BPVZ01000088">
    <property type="protein sequence ID" value="GKV30752.1"/>
    <property type="molecule type" value="Genomic_DNA"/>
</dbReference>
<proteinExistence type="predicted"/>
<protein>
    <recommendedName>
        <fullName evidence="4">Tropomyosin</fullName>
    </recommendedName>
</protein>
<organism evidence="2 3">
    <name type="scientific">Rubroshorea leprosula</name>
    <dbReference type="NCBI Taxonomy" id="152421"/>
    <lineage>
        <taxon>Eukaryota</taxon>
        <taxon>Viridiplantae</taxon>
        <taxon>Streptophyta</taxon>
        <taxon>Embryophyta</taxon>
        <taxon>Tracheophyta</taxon>
        <taxon>Spermatophyta</taxon>
        <taxon>Magnoliopsida</taxon>
        <taxon>eudicotyledons</taxon>
        <taxon>Gunneridae</taxon>
        <taxon>Pentapetalae</taxon>
        <taxon>rosids</taxon>
        <taxon>malvids</taxon>
        <taxon>Malvales</taxon>
        <taxon>Dipterocarpaceae</taxon>
        <taxon>Rubroshorea</taxon>
    </lineage>
</organism>
<feature type="compositionally biased region" description="Basic and acidic residues" evidence="1">
    <location>
        <begin position="30"/>
        <end position="39"/>
    </location>
</feature>
<accession>A0AAV5L0W4</accession>
<dbReference type="AlphaFoldDB" id="A0AAV5L0W4"/>
<evidence type="ECO:0000256" key="1">
    <source>
        <dbReference type="SAM" id="MobiDB-lite"/>
    </source>
</evidence>